<protein>
    <submittedName>
        <fullName evidence="1">Uncharacterized protein</fullName>
    </submittedName>
</protein>
<evidence type="ECO:0000313" key="1">
    <source>
        <dbReference type="EMBL" id="KKL89910.1"/>
    </source>
</evidence>
<sequence>MANPTENPGSQGAREVWMGGRRRAAFGELLVAQPRPIVQLQYPYNINTRLVMTNLNGSGATTVANSLLTVTTGTTTSSTAMLMSRDAAKYHPGQGTLTRFTAIFTTGVADTTQEMGYGLVTDGFFFGYNGTAFGVLRREGGAREVQTLTISAGAGTASGDIRITLDSVTNDVTVANADSIGTVVRKIVAETDWNTIGNGWTVEANGDEVLFRAFDAAAKTGTFAIADVSTTTGVAGSFAETIAGAASTDTWVAQTAWNVDKMDGSGPSGMTLDQTKGNVYEIQFQWLGFGAISFFIEDPTSGNFQLVHQIQYANANTTPSVQNPTLHLHIRVDNGSTTSAIVIKTSSGAIFTEGIDDKLGIDFGASNTKALSDANETVILVIKNKTVYQSLENRVDILPLLLTLSAIGAGNAKFHIFRVRFNPILGGTPSFSDVDASNSVIATDTASTTVSGGSLLASFVLGKTASLGVDLTSLAKELQPGSLLAITAQIAGGTTDVDVALVWRELF</sequence>
<accession>A0A0F9I7W5</accession>
<gene>
    <name evidence="1" type="ORF">LCGC14_1909960</name>
</gene>
<reference evidence="1" key="1">
    <citation type="journal article" date="2015" name="Nature">
        <title>Complex archaea that bridge the gap between prokaryotes and eukaryotes.</title>
        <authorList>
            <person name="Spang A."/>
            <person name="Saw J.H."/>
            <person name="Jorgensen S.L."/>
            <person name="Zaremba-Niedzwiedzka K."/>
            <person name="Martijn J."/>
            <person name="Lind A.E."/>
            <person name="van Eijk R."/>
            <person name="Schleper C."/>
            <person name="Guy L."/>
            <person name="Ettema T.J."/>
        </authorList>
    </citation>
    <scope>NUCLEOTIDE SEQUENCE</scope>
</reference>
<name>A0A0F9I7W5_9ZZZZ</name>
<comment type="caution">
    <text evidence="1">The sequence shown here is derived from an EMBL/GenBank/DDBJ whole genome shotgun (WGS) entry which is preliminary data.</text>
</comment>
<dbReference type="AlphaFoldDB" id="A0A0F9I7W5"/>
<organism evidence="1">
    <name type="scientific">marine sediment metagenome</name>
    <dbReference type="NCBI Taxonomy" id="412755"/>
    <lineage>
        <taxon>unclassified sequences</taxon>
        <taxon>metagenomes</taxon>
        <taxon>ecological metagenomes</taxon>
    </lineage>
</organism>
<dbReference type="EMBL" id="LAZR01020156">
    <property type="protein sequence ID" value="KKL89910.1"/>
    <property type="molecule type" value="Genomic_DNA"/>
</dbReference>
<proteinExistence type="predicted"/>